<evidence type="ECO:0000313" key="2">
    <source>
        <dbReference type="Proteomes" id="UP001145050"/>
    </source>
</evidence>
<comment type="caution">
    <text evidence="1">The sequence shown here is derived from an EMBL/GenBank/DDBJ whole genome shotgun (WGS) entry which is preliminary data.</text>
</comment>
<protein>
    <submittedName>
        <fullName evidence="1">DUF2164 domain-containing protein</fullName>
    </submittedName>
</protein>
<accession>A0A9X4AMB3</accession>
<sequence>MNQPFQIEKKRKTEMIERIQHYFMNQRNEELGDLAASLVLDFFMDELAPLFYNLGVEDAHAFLTEKLDDLYEIQRK</sequence>
<proteinExistence type="predicted"/>
<keyword evidence="2" id="KW-1185">Reference proteome</keyword>
<reference evidence="1" key="1">
    <citation type="submission" date="2022-06" db="EMBL/GenBank/DDBJ databases">
        <title>Aquibacillus sp. a new bacterium isolated from soil saline samples.</title>
        <authorList>
            <person name="Galisteo C."/>
            <person name="De La Haba R."/>
            <person name="Sanchez-Porro C."/>
            <person name="Ventosa A."/>
        </authorList>
    </citation>
    <scope>NUCLEOTIDE SEQUENCE</scope>
    <source>
        <strain evidence="1">3ASR75-11</strain>
    </source>
</reference>
<dbReference type="RefSeq" id="WP_272437049.1">
    <property type="nucleotide sequence ID" value="NZ_JAMQKB010000012.1"/>
</dbReference>
<dbReference type="Proteomes" id="UP001145050">
    <property type="component" value="Unassembled WGS sequence"/>
</dbReference>
<name>A0A9X4AMB3_9BACI</name>
<organism evidence="1 2">
    <name type="scientific">Terrihalobacillus insolitus</name>
    <dbReference type="NCBI Taxonomy" id="2950438"/>
    <lineage>
        <taxon>Bacteria</taxon>
        <taxon>Bacillati</taxon>
        <taxon>Bacillota</taxon>
        <taxon>Bacilli</taxon>
        <taxon>Bacillales</taxon>
        <taxon>Bacillaceae</taxon>
        <taxon>Terrihalobacillus</taxon>
    </lineage>
</organism>
<gene>
    <name evidence="1" type="ORF">NC797_12080</name>
</gene>
<dbReference type="Pfam" id="PF09932">
    <property type="entry name" value="DUF2164"/>
    <property type="match status" value="1"/>
</dbReference>
<evidence type="ECO:0000313" key="1">
    <source>
        <dbReference type="EMBL" id="MDC3425242.1"/>
    </source>
</evidence>
<dbReference type="AlphaFoldDB" id="A0A9X4AMB3"/>
<dbReference type="EMBL" id="JAMQKB010000012">
    <property type="protein sequence ID" value="MDC3425242.1"/>
    <property type="molecule type" value="Genomic_DNA"/>
</dbReference>
<dbReference type="InterPro" id="IPR018680">
    <property type="entry name" value="DUF2164"/>
</dbReference>